<dbReference type="SMART" id="SM00181">
    <property type="entry name" value="EGF"/>
    <property type="match status" value="6"/>
</dbReference>
<feature type="domain" description="Cadherin" evidence="19">
    <location>
        <begin position="1816"/>
        <end position="1932"/>
    </location>
</feature>
<evidence type="ECO:0000256" key="13">
    <source>
        <dbReference type="PROSITE-ProRule" id="PRU00043"/>
    </source>
</evidence>
<evidence type="ECO:0000256" key="12">
    <source>
        <dbReference type="ARBA" id="ARBA00023180"/>
    </source>
</evidence>
<dbReference type="FunFam" id="2.10.25.10:FF:000508">
    <property type="entry name" value="Eyes shut homolog"/>
    <property type="match status" value="1"/>
</dbReference>
<dbReference type="GO" id="GO:0120035">
    <property type="term" value="P:regulation of plasma membrane bounded cell projection organization"/>
    <property type="evidence" value="ECO:0007669"/>
    <property type="project" value="UniProtKB-ARBA"/>
</dbReference>
<dbReference type="Proteomes" id="UP000002282">
    <property type="component" value="Chromosome 3L"/>
</dbReference>
<dbReference type="OrthoDB" id="6252479at2759"/>
<feature type="domain" description="Cadherin" evidence="19">
    <location>
        <begin position="63"/>
        <end position="183"/>
    </location>
</feature>
<dbReference type="PROSITE" id="PS50268">
    <property type="entry name" value="CADHERIN_2"/>
    <property type="match status" value="34"/>
</dbReference>
<dbReference type="EMBL" id="CM000159">
    <property type="protein sequence ID" value="KRK02313.1"/>
    <property type="molecule type" value="Genomic_DNA"/>
</dbReference>
<feature type="domain" description="Cadherin" evidence="19">
    <location>
        <begin position="1613"/>
        <end position="1717"/>
    </location>
</feature>
<dbReference type="Pfam" id="PF00028">
    <property type="entry name" value="Cadherin"/>
    <property type="match status" value="27"/>
</dbReference>
<protein>
    <submittedName>
        <fullName evidence="20">Uncharacterized protein, isoform B</fullName>
    </submittedName>
    <submittedName>
        <fullName evidence="21">Uncharacterized protein, isoform E</fullName>
    </submittedName>
    <submittedName>
        <fullName evidence="22">Uncharacterized protein, isoform F</fullName>
    </submittedName>
</protein>
<feature type="domain" description="Cadherin" evidence="19">
    <location>
        <begin position="2450"/>
        <end position="2551"/>
    </location>
</feature>
<dbReference type="GO" id="GO:0007431">
    <property type="term" value="P:salivary gland development"/>
    <property type="evidence" value="ECO:0007669"/>
    <property type="project" value="UniProtKB-ARBA"/>
</dbReference>
<dbReference type="FunFam" id="2.60.40.60:FF:000325">
    <property type="entry name" value="Fat-like cadherin-related tumor suppressor homolog"/>
    <property type="match status" value="1"/>
</dbReference>
<feature type="disulfide bond" evidence="14">
    <location>
        <begin position="4140"/>
        <end position="4149"/>
    </location>
</feature>
<dbReference type="FunFam" id="2.60.40.60:FF:000033">
    <property type="entry name" value="FAT atypical cadherin 1"/>
    <property type="match status" value="1"/>
</dbReference>
<feature type="domain" description="Cadherin" evidence="19">
    <location>
        <begin position="1507"/>
        <end position="1612"/>
    </location>
</feature>
<dbReference type="FunFam" id="2.60.40.60:FF:000080">
    <property type="entry name" value="FAT atypical cadherin 1"/>
    <property type="match status" value="1"/>
</dbReference>
<dbReference type="GO" id="GO:0008104">
    <property type="term" value="P:intracellular protein localization"/>
    <property type="evidence" value="ECO:0007669"/>
    <property type="project" value="UniProtKB-ARBA"/>
</dbReference>
<feature type="domain" description="Cadherin" evidence="19">
    <location>
        <begin position="1194"/>
        <end position="1299"/>
    </location>
</feature>
<dbReference type="FunFam" id="2.60.120.200:FF:000250">
    <property type="entry name" value="Fat-like cadherin-related tumor suppressor homolog"/>
    <property type="match status" value="1"/>
</dbReference>
<dbReference type="FunFam" id="2.60.40.60:FF:000053">
    <property type="entry name" value="FAT atypical cadherin 3"/>
    <property type="match status" value="1"/>
</dbReference>
<dbReference type="GO" id="GO:0098858">
    <property type="term" value="C:actin-based cell projection"/>
    <property type="evidence" value="ECO:0007669"/>
    <property type="project" value="UniProtKB-ARBA"/>
</dbReference>
<feature type="disulfide bond" evidence="14">
    <location>
        <begin position="3893"/>
        <end position="3902"/>
    </location>
</feature>
<dbReference type="SMR" id="A0A0R1DZB4"/>
<dbReference type="GO" id="GO:0007297">
    <property type="term" value="P:follicle cell of egg chamber migration"/>
    <property type="evidence" value="ECO:0007669"/>
    <property type="project" value="UniProtKB-ARBA"/>
</dbReference>
<feature type="domain" description="Cadherin" evidence="19">
    <location>
        <begin position="1408"/>
        <end position="1506"/>
    </location>
</feature>
<evidence type="ECO:0000256" key="2">
    <source>
        <dbReference type="ARBA" id="ARBA00022475"/>
    </source>
</evidence>
<keyword evidence="4 16" id="KW-0812">Transmembrane</keyword>
<dbReference type="PROSITE" id="PS50025">
    <property type="entry name" value="LAM_G_DOMAIN"/>
    <property type="match status" value="1"/>
</dbReference>
<feature type="domain" description="Cadherin" evidence="19">
    <location>
        <begin position="508"/>
        <end position="613"/>
    </location>
</feature>
<feature type="domain" description="Cadherin" evidence="19">
    <location>
        <begin position="3484"/>
        <end position="3588"/>
    </location>
</feature>
<dbReference type="FunFam" id="2.60.40.60:FF:000032">
    <property type="entry name" value="FAT atypical cadherin 1"/>
    <property type="match status" value="1"/>
</dbReference>
<dbReference type="SUPFAM" id="SSF49899">
    <property type="entry name" value="Concanavalin A-like lectins/glucanases"/>
    <property type="match status" value="1"/>
</dbReference>
<dbReference type="CDD" id="cd11304">
    <property type="entry name" value="Cadherin_repeat"/>
    <property type="match status" value="33"/>
</dbReference>
<dbReference type="GO" id="GO:0005509">
    <property type="term" value="F:calcium ion binding"/>
    <property type="evidence" value="ECO:0007669"/>
    <property type="project" value="UniProtKB-UniRule"/>
</dbReference>
<dbReference type="FunFam" id="2.60.40.60:FF:000311">
    <property type="entry name" value="Kugelei, isoform E"/>
    <property type="match status" value="1"/>
</dbReference>
<dbReference type="CDD" id="cd00110">
    <property type="entry name" value="LamG"/>
    <property type="match status" value="1"/>
</dbReference>
<dbReference type="SUPFAM" id="SSF49313">
    <property type="entry name" value="Cadherin-like"/>
    <property type="match status" value="34"/>
</dbReference>
<dbReference type="FunFam" id="2.60.40.60:FF:000058">
    <property type="entry name" value="FAT atypical cadherin 3"/>
    <property type="match status" value="1"/>
</dbReference>
<proteinExistence type="predicted"/>
<dbReference type="PROSITE" id="PS00022">
    <property type="entry name" value="EGF_1"/>
    <property type="match status" value="4"/>
</dbReference>
<dbReference type="FunFam" id="2.60.40.60:FF:000015">
    <property type="entry name" value="FAT atypical cadherin 1"/>
    <property type="match status" value="1"/>
</dbReference>
<dbReference type="FunFam" id="2.60.40.60:FF:000059">
    <property type="entry name" value="FAT atypical cadherin 3"/>
    <property type="match status" value="1"/>
</dbReference>
<evidence type="ECO:0000259" key="18">
    <source>
        <dbReference type="PROSITE" id="PS50026"/>
    </source>
</evidence>
<evidence type="ECO:0000256" key="1">
    <source>
        <dbReference type="ARBA" id="ARBA00004251"/>
    </source>
</evidence>
<dbReference type="FunFam" id="2.60.40.60:FF:000364">
    <property type="entry name" value="Fat-like cadherin-related tumor suppressor homolog"/>
    <property type="match status" value="1"/>
</dbReference>
<evidence type="ECO:0000256" key="9">
    <source>
        <dbReference type="ARBA" id="ARBA00022989"/>
    </source>
</evidence>
<dbReference type="InterPro" id="IPR013320">
    <property type="entry name" value="ConA-like_dom_sf"/>
</dbReference>
<keyword evidence="11 14" id="KW-1015">Disulfide bond</keyword>
<dbReference type="Gene3D" id="2.60.120.200">
    <property type="match status" value="1"/>
</dbReference>
<feature type="domain" description="Cadherin" evidence="19">
    <location>
        <begin position="773"/>
        <end position="877"/>
    </location>
</feature>
<keyword evidence="9 16" id="KW-1133">Transmembrane helix</keyword>
<feature type="domain" description="Cadherin" evidence="19">
    <location>
        <begin position="3274"/>
        <end position="3378"/>
    </location>
</feature>
<dbReference type="GO" id="GO:0070161">
    <property type="term" value="C:anchoring junction"/>
    <property type="evidence" value="ECO:0007669"/>
    <property type="project" value="UniProtKB-ARBA"/>
</dbReference>
<evidence type="ECO:0000313" key="20">
    <source>
        <dbReference type="EMBL" id="KRK02311.1"/>
    </source>
</evidence>
<evidence type="ECO:0000256" key="8">
    <source>
        <dbReference type="ARBA" id="ARBA00022889"/>
    </source>
</evidence>
<accession>A0A0R1DZB4</accession>
<evidence type="ECO:0000256" key="16">
    <source>
        <dbReference type="SAM" id="Phobius"/>
    </source>
</evidence>
<dbReference type="FunFam" id="2.60.40.60:FF:000066">
    <property type="entry name" value="FAT atypical cadherin 1"/>
    <property type="match status" value="1"/>
</dbReference>
<reference evidence="21 23" key="3">
    <citation type="journal article" date="2007" name="PLoS Biol.">
        <title>Principles of genome evolution in the Drosophila melanogaster species group.</title>
        <authorList>
            <person name="Ranz J.M."/>
            <person name="Maurin D."/>
            <person name="Chan Y.S."/>
            <person name="von Grotthuss M."/>
            <person name="Hillier L.W."/>
            <person name="Roote J."/>
            <person name="Ashburner M."/>
            <person name="Bergman C.M."/>
        </authorList>
    </citation>
    <scope>NUCLEOTIDE SEQUENCE [LARGE SCALE GENOMIC DNA]</scope>
    <source>
        <strain evidence="21">Tai18E2</strain>
        <strain evidence="23">Tai18E2 / Tucson 14021-0261.01</strain>
    </source>
</reference>
<dbReference type="FunFam" id="2.60.40.60:FF:000037">
    <property type="entry name" value="FAT atypical cadherin 1"/>
    <property type="match status" value="2"/>
</dbReference>
<dbReference type="PANTHER" id="PTHR24026">
    <property type="entry name" value="FAT ATYPICAL CADHERIN-RELATED"/>
    <property type="match status" value="1"/>
</dbReference>
<dbReference type="FunFam" id="2.60.40.60:FF:000314">
    <property type="entry name" value="Fat-like cadherin-related tumor suppressor homolog"/>
    <property type="match status" value="1"/>
</dbReference>
<dbReference type="EMBL" id="CM000159">
    <property type="protein sequence ID" value="KRK02314.1"/>
    <property type="molecule type" value="Genomic_DNA"/>
</dbReference>
<feature type="domain" description="Cadherin" evidence="19">
    <location>
        <begin position="401"/>
        <end position="507"/>
    </location>
</feature>
<dbReference type="SMART" id="SM00112">
    <property type="entry name" value="CA"/>
    <property type="match status" value="34"/>
</dbReference>
<evidence type="ECO:0000256" key="14">
    <source>
        <dbReference type="PROSITE-ProRule" id="PRU00076"/>
    </source>
</evidence>
<feature type="transmembrane region" description="Helical" evidence="16">
    <location>
        <begin position="4283"/>
        <end position="4306"/>
    </location>
</feature>
<dbReference type="FunFam" id="2.10.25.10:FF:000771">
    <property type="entry name" value="Fat-like cadherin-related tumor suppressor homolog"/>
    <property type="match status" value="1"/>
</dbReference>
<dbReference type="InterPro" id="IPR018097">
    <property type="entry name" value="EGF_Ca-bd_CS"/>
</dbReference>
<feature type="domain" description="EGF-like" evidence="18">
    <location>
        <begin position="3865"/>
        <end position="3903"/>
    </location>
</feature>
<dbReference type="InterPro" id="IPR001881">
    <property type="entry name" value="EGF-like_Ca-bd_dom"/>
</dbReference>
<dbReference type="GO" id="GO:0035239">
    <property type="term" value="P:tube morphogenesis"/>
    <property type="evidence" value="ECO:0007669"/>
    <property type="project" value="UniProtKB-ARBA"/>
</dbReference>
<feature type="disulfide bond" evidence="14">
    <location>
        <begin position="3874"/>
        <end position="3891"/>
    </location>
</feature>
<dbReference type="SMART" id="SM00282">
    <property type="entry name" value="LamG"/>
    <property type="match status" value="1"/>
</dbReference>
<feature type="domain" description="Cadherin" evidence="19">
    <location>
        <begin position="288"/>
        <end position="400"/>
    </location>
</feature>
<dbReference type="FunFam" id="2.60.40.60:FF:000021">
    <property type="entry name" value="FAT atypical cadherin 1"/>
    <property type="match status" value="2"/>
</dbReference>
<feature type="domain" description="Cadherin" evidence="19">
    <location>
        <begin position="1951"/>
        <end position="2033"/>
    </location>
</feature>
<organism evidence="21 23">
    <name type="scientific">Drosophila yakuba</name>
    <name type="common">Fruit fly</name>
    <dbReference type="NCBI Taxonomy" id="7245"/>
    <lineage>
        <taxon>Eukaryota</taxon>
        <taxon>Metazoa</taxon>
        <taxon>Ecdysozoa</taxon>
        <taxon>Arthropoda</taxon>
        <taxon>Hexapoda</taxon>
        <taxon>Insecta</taxon>
        <taxon>Pterygota</taxon>
        <taxon>Neoptera</taxon>
        <taxon>Endopterygota</taxon>
        <taxon>Diptera</taxon>
        <taxon>Brachycera</taxon>
        <taxon>Muscomorpha</taxon>
        <taxon>Ephydroidea</taxon>
        <taxon>Drosophilidae</taxon>
        <taxon>Drosophila</taxon>
        <taxon>Sophophora</taxon>
    </lineage>
</organism>
<feature type="domain" description="EGF-like" evidence="18">
    <location>
        <begin position="4227"/>
        <end position="4263"/>
    </location>
</feature>
<dbReference type="SUPFAM" id="SSF57196">
    <property type="entry name" value="EGF/Laminin"/>
    <property type="match status" value="5"/>
</dbReference>
<name>A0A0R1DZB4_DROYA</name>
<dbReference type="FunFam" id="2.60.40.60:FF:000331">
    <property type="entry name" value="Fat-like cadherin-related tumor suppressor homolog"/>
    <property type="match status" value="1"/>
</dbReference>
<dbReference type="FunFam" id="2.60.40.60:FF:000342">
    <property type="entry name" value="Fat-like cadherin-related tumor suppressor homolog"/>
    <property type="match status" value="1"/>
</dbReference>
<dbReference type="FunFam" id="2.60.40.60:FF:000236">
    <property type="entry name" value="Dachsous, isoform B"/>
    <property type="match status" value="1"/>
</dbReference>
<dbReference type="GO" id="GO:0050839">
    <property type="term" value="F:cell adhesion molecule binding"/>
    <property type="evidence" value="ECO:0007669"/>
    <property type="project" value="UniProtKB-ARBA"/>
</dbReference>
<dbReference type="InterPro" id="IPR000152">
    <property type="entry name" value="EGF-type_Asp/Asn_hydroxyl_site"/>
</dbReference>
<dbReference type="CDD" id="cd00054">
    <property type="entry name" value="EGF_CA"/>
    <property type="match status" value="5"/>
</dbReference>
<evidence type="ECO:0000259" key="17">
    <source>
        <dbReference type="PROSITE" id="PS50025"/>
    </source>
</evidence>
<feature type="domain" description="Cadherin" evidence="19">
    <location>
        <begin position="1718"/>
        <end position="1815"/>
    </location>
</feature>
<feature type="domain" description="Cadherin" evidence="19">
    <location>
        <begin position="3170"/>
        <end position="3273"/>
    </location>
</feature>
<evidence type="ECO:0000313" key="23">
    <source>
        <dbReference type="Proteomes" id="UP000002282"/>
    </source>
</evidence>
<reference evidence="21" key="4">
    <citation type="submission" date="2015-11" db="EMBL/GenBank/DDBJ databases">
        <authorList>
            <consortium name="FlyBase"/>
        </authorList>
    </citation>
    <scope>NUCLEOTIDE SEQUENCE</scope>
    <source>
        <strain evidence="21">Tai18E2</strain>
    </source>
</reference>
<evidence type="ECO:0000313" key="22">
    <source>
        <dbReference type="EMBL" id="KRK02314.1"/>
    </source>
</evidence>
<keyword evidence="10 16" id="KW-0472">Membrane</keyword>
<gene>
    <name evidence="21" type="primary">Dyak\GE19644</name>
    <name evidence="21" type="ORF">Dyak_GE19644</name>
</gene>
<comment type="subcellular location">
    <subcellularLocation>
        <location evidence="1">Cell membrane</location>
        <topology evidence="1">Single-pass type I membrane protein</topology>
    </subcellularLocation>
</comment>
<evidence type="ECO:0000256" key="3">
    <source>
        <dbReference type="ARBA" id="ARBA00022536"/>
    </source>
</evidence>
<feature type="domain" description="Cadherin" evidence="19">
    <location>
        <begin position="2242"/>
        <end position="2341"/>
    </location>
</feature>
<feature type="domain" description="Cadherin" evidence="19">
    <location>
        <begin position="2141"/>
        <end position="2241"/>
    </location>
</feature>
<dbReference type="FunFam" id="2.10.25.10:FF:000682">
    <property type="entry name" value="Fat-like cadherin-related tumor suppressor homolog"/>
    <property type="match status" value="1"/>
</dbReference>
<dbReference type="Gene3D" id="2.60.40.60">
    <property type="entry name" value="Cadherins"/>
    <property type="match status" value="34"/>
</dbReference>
<keyword evidence="8" id="KW-0130">Cell adhesion</keyword>
<feature type="domain" description="Cadherin" evidence="19">
    <location>
        <begin position="2764"/>
        <end position="2860"/>
    </location>
</feature>
<dbReference type="GO" id="GO:0007424">
    <property type="term" value="P:open tracheal system development"/>
    <property type="evidence" value="ECO:0007669"/>
    <property type="project" value="UniProtKB-ARBA"/>
</dbReference>
<feature type="domain" description="Cadherin" evidence="19">
    <location>
        <begin position="2552"/>
        <end position="2654"/>
    </location>
</feature>
<evidence type="ECO:0000256" key="15">
    <source>
        <dbReference type="SAM" id="MobiDB-lite"/>
    </source>
</evidence>
<evidence type="ECO:0000256" key="6">
    <source>
        <dbReference type="ARBA" id="ARBA00022737"/>
    </source>
</evidence>
<dbReference type="FunFam" id="2.60.40.60:FF:000051">
    <property type="entry name" value="FAT atypical cadherin 1"/>
    <property type="match status" value="1"/>
</dbReference>
<evidence type="ECO:0000256" key="7">
    <source>
        <dbReference type="ARBA" id="ARBA00022837"/>
    </source>
</evidence>
<dbReference type="FunFam" id="2.60.40.60:FF:000026">
    <property type="entry name" value="FAT atypical cadherin 1"/>
    <property type="match status" value="2"/>
</dbReference>
<keyword evidence="3 14" id="KW-0245">EGF-like domain</keyword>
<feature type="domain" description="Cadherin" evidence="19">
    <location>
        <begin position="1300"/>
        <end position="1405"/>
    </location>
</feature>
<dbReference type="InterPro" id="IPR020894">
    <property type="entry name" value="Cadherin_CS"/>
</dbReference>
<dbReference type="GO" id="GO:0048589">
    <property type="term" value="P:developmental growth"/>
    <property type="evidence" value="ECO:0007669"/>
    <property type="project" value="UniProtKB-ARBA"/>
</dbReference>
<dbReference type="PROSITE" id="PS00232">
    <property type="entry name" value="CADHERIN_1"/>
    <property type="match status" value="14"/>
</dbReference>
<feature type="domain" description="Cadherin" evidence="19">
    <location>
        <begin position="981"/>
        <end position="1088"/>
    </location>
</feature>
<dbReference type="PRINTS" id="PR00205">
    <property type="entry name" value="CADHERIN"/>
</dbReference>
<dbReference type="PROSITE" id="PS01186">
    <property type="entry name" value="EGF_2"/>
    <property type="match status" value="1"/>
</dbReference>
<dbReference type="FunFam" id="2.60.40.60:FF:000100">
    <property type="entry name" value="protocadherin Fat 2"/>
    <property type="match status" value="2"/>
</dbReference>
<feature type="domain" description="Cadherin" evidence="19">
    <location>
        <begin position="3379"/>
        <end position="3483"/>
    </location>
</feature>
<feature type="domain" description="Cadherin" evidence="19">
    <location>
        <begin position="3068"/>
        <end position="3169"/>
    </location>
</feature>
<dbReference type="GO" id="GO:0048565">
    <property type="term" value="P:digestive tract development"/>
    <property type="evidence" value="ECO:0007669"/>
    <property type="project" value="UniProtKB-ARBA"/>
</dbReference>
<feature type="domain" description="Cadherin" evidence="19">
    <location>
        <begin position="2861"/>
        <end position="2967"/>
    </location>
</feature>
<dbReference type="SMART" id="SM00179">
    <property type="entry name" value="EGF_CA"/>
    <property type="match status" value="4"/>
</dbReference>
<feature type="domain" description="EGF-like" evidence="18">
    <location>
        <begin position="4152"/>
        <end position="4189"/>
    </location>
</feature>
<dbReference type="FunFam" id="2.10.25.10:FF:000737">
    <property type="entry name" value="Fat-like cadherin-related tumor suppressor homolog"/>
    <property type="match status" value="1"/>
</dbReference>
<feature type="domain" description="Cadherin" evidence="19">
    <location>
        <begin position="2968"/>
        <end position="3072"/>
    </location>
</feature>
<keyword evidence="5" id="KW-0732">Signal</keyword>
<reference evidence="21" key="1">
    <citation type="submission" date="2006-01" db="EMBL/GenBank/DDBJ databases">
        <title>The Genome of Drosophila yakuba.</title>
        <authorList>
            <consortium name="The Drosophila yakuba Sequencing Consortium"/>
        </authorList>
    </citation>
    <scope>NUCLEOTIDE SEQUENCE</scope>
    <source>
        <strain evidence="21">Tai18E2</strain>
    </source>
</reference>
<feature type="domain" description="Cadherin" evidence="19">
    <location>
        <begin position="2034"/>
        <end position="2140"/>
    </location>
</feature>
<dbReference type="FunFam" id="2.60.40.60:FF:000130">
    <property type="entry name" value="cadherin-23 isoform X1"/>
    <property type="match status" value="1"/>
</dbReference>
<evidence type="ECO:0000256" key="11">
    <source>
        <dbReference type="ARBA" id="ARBA00023157"/>
    </source>
</evidence>
<reference evidence="21 23" key="2">
    <citation type="journal article" date="2007" name="Nature">
        <title>Evolution of genes and genomes on the Drosophila phylogeny.</title>
        <authorList>
            <consortium name="Drosophila 12 Genomes Consortium"/>
            <person name="Clark A.G."/>
            <person name="Eisen M.B."/>
            <person name="Smith D.R."/>
            <person name="Bergman C.M."/>
            <person name="Oliver B."/>
            <person name="Markow T.A."/>
            <person name="Kaufman T.C."/>
            <person name="Kellis M."/>
            <person name="Gelbart W."/>
            <person name="Iyer V.N."/>
            <person name="Pollard D.A."/>
            <person name="Sackton T.B."/>
            <person name="Larracuente A.M."/>
            <person name="Singh N.D."/>
            <person name="Abad J.P."/>
            <person name="Abt D.N."/>
            <person name="Adryan B."/>
            <person name="Aguade M."/>
            <person name="Akashi H."/>
            <person name="Anderson W.W."/>
            <person name="Aquadro C.F."/>
            <person name="Ardell D.H."/>
            <person name="Arguello R."/>
            <person name="Artieri C.G."/>
            <person name="Barbash D.A."/>
            <person name="Barker D."/>
            <person name="Barsanti P."/>
            <person name="Batterham P."/>
            <person name="Batzoglou S."/>
            <person name="Begun D."/>
            <person name="Bhutkar A."/>
            <person name="Blanco E."/>
            <person name="Bosak S.A."/>
            <person name="Bradley R.K."/>
            <person name="Brand A.D."/>
            <person name="Brent M.R."/>
            <person name="Brooks A.N."/>
            <person name="Brown R.H."/>
            <person name="Butlin R.K."/>
            <person name="Caggese C."/>
            <person name="Calvi B.R."/>
            <person name="Bernardo de Carvalho A."/>
            <person name="Caspi A."/>
            <person name="Castrezana S."/>
            <person name="Celniker S.E."/>
            <person name="Chang J.L."/>
            <person name="Chapple C."/>
            <person name="Chatterji S."/>
            <person name="Chinwalla A."/>
            <person name="Civetta A."/>
            <person name="Clifton S.W."/>
            <person name="Comeron J.M."/>
            <person name="Costello J.C."/>
            <person name="Coyne J.A."/>
            <person name="Daub J."/>
            <person name="David R.G."/>
            <person name="Delcher A.L."/>
            <person name="Delehaunty K."/>
            <person name="Do C.B."/>
            <person name="Ebling H."/>
            <person name="Edwards K."/>
            <person name="Eickbush T."/>
            <person name="Evans J.D."/>
            <person name="Filipski A."/>
            <person name="Findeiss S."/>
            <person name="Freyhult E."/>
            <person name="Fulton L."/>
            <person name="Fulton R."/>
            <person name="Garcia A.C."/>
            <person name="Gardiner A."/>
            <person name="Garfield D.A."/>
            <person name="Garvin B.E."/>
            <person name="Gibson G."/>
            <person name="Gilbert D."/>
            <person name="Gnerre S."/>
            <person name="Godfrey J."/>
            <person name="Good R."/>
            <person name="Gotea V."/>
            <person name="Gravely B."/>
            <person name="Greenberg A.J."/>
            <person name="Griffiths-Jones S."/>
            <person name="Gross S."/>
            <person name="Guigo R."/>
            <person name="Gustafson E.A."/>
            <person name="Haerty W."/>
            <person name="Hahn M.W."/>
            <person name="Halligan D.L."/>
            <person name="Halpern A.L."/>
            <person name="Halter G.M."/>
            <person name="Han M.V."/>
            <person name="Heger A."/>
            <person name="Hillier L."/>
            <person name="Hinrichs A.S."/>
            <person name="Holmes I."/>
            <person name="Hoskins R.A."/>
            <person name="Hubisz M.J."/>
            <person name="Hultmark D."/>
            <person name="Huntley M.A."/>
            <person name="Jaffe D.B."/>
            <person name="Jagadeeshan S."/>
            <person name="Jeck W.R."/>
            <person name="Johnson J."/>
            <person name="Jones C.D."/>
            <person name="Jordan W.C."/>
            <person name="Karpen G.H."/>
            <person name="Kataoka E."/>
            <person name="Keightley P.D."/>
            <person name="Kheradpour P."/>
            <person name="Kirkness E.F."/>
            <person name="Koerich L.B."/>
            <person name="Kristiansen K."/>
            <person name="Kudrna D."/>
            <person name="Kulathinal R.J."/>
            <person name="Kumar S."/>
            <person name="Kwok R."/>
            <person name="Lander E."/>
            <person name="Langley C.H."/>
            <person name="Lapoint R."/>
            <person name="Lazzaro B.P."/>
            <person name="Lee S.J."/>
            <person name="Levesque L."/>
            <person name="Li R."/>
            <person name="Lin C.F."/>
            <person name="Lin M.F."/>
            <person name="Lindblad-Toh K."/>
            <person name="Llopart A."/>
            <person name="Long M."/>
            <person name="Low L."/>
            <person name="Lozovsky E."/>
            <person name="Lu J."/>
            <person name="Luo M."/>
            <person name="Machado C.A."/>
            <person name="Makalowski W."/>
            <person name="Marzo M."/>
            <person name="Matsuda M."/>
            <person name="Matzkin L."/>
            <person name="McAllister B."/>
            <person name="McBride C.S."/>
            <person name="McKernan B."/>
            <person name="McKernan K."/>
            <person name="Mendez-Lago M."/>
            <person name="Minx P."/>
            <person name="Mollenhauer M.U."/>
            <person name="Montooth K."/>
            <person name="Mount S.M."/>
            <person name="Mu X."/>
            <person name="Myers E."/>
            <person name="Negre B."/>
            <person name="Newfeld S."/>
            <person name="Nielsen R."/>
            <person name="Noor M.A."/>
            <person name="O'Grady P."/>
            <person name="Pachter L."/>
            <person name="Papaceit M."/>
            <person name="Parisi M.J."/>
            <person name="Parisi M."/>
            <person name="Parts L."/>
            <person name="Pedersen J.S."/>
            <person name="Pesole G."/>
            <person name="Phillippy A.M."/>
            <person name="Ponting C.P."/>
            <person name="Pop M."/>
            <person name="Porcelli D."/>
            <person name="Powell J.R."/>
            <person name="Prohaska S."/>
            <person name="Pruitt K."/>
            <person name="Puig M."/>
            <person name="Quesneville H."/>
            <person name="Ram K.R."/>
            <person name="Rand D."/>
            <person name="Rasmussen M.D."/>
            <person name="Reed L.K."/>
            <person name="Reenan R."/>
            <person name="Reily A."/>
            <person name="Remington K.A."/>
            <person name="Rieger T.T."/>
            <person name="Ritchie M.G."/>
            <person name="Robin C."/>
            <person name="Rogers Y.H."/>
            <person name="Rohde C."/>
            <person name="Rozas J."/>
            <person name="Rubenfield M.J."/>
            <person name="Ruiz A."/>
            <person name="Russo S."/>
            <person name="Salzberg S.L."/>
            <person name="Sanchez-Gracia A."/>
            <person name="Saranga D.J."/>
            <person name="Sato H."/>
            <person name="Schaeffer S.W."/>
            <person name="Schatz M.C."/>
            <person name="Schlenke T."/>
            <person name="Schwartz R."/>
            <person name="Segarra C."/>
            <person name="Singh R.S."/>
            <person name="Sirot L."/>
            <person name="Sirota M."/>
            <person name="Sisneros N.B."/>
            <person name="Smith C.D."/>
            <person name="Smith T.F."/>
            <person name="Spieth J."/>
            <person name="Stage D.E."/>
            <person name="Stark A."/>
            <person name="Stephan W."/>
            <person name="Strausberg R.L."/>
            <person name="Strempel S."/>
            <person name="Sturgill D."/>
            <person name="Sutton G."/>
            <person name="Sutton G.G."/>
            <person name="Tao W."/>
            <person name="Teichmann S."/>
            <person name="Tobari Y.N."/>
            <person name="Tomimura Y."/>
            <person name="Tsolas J.M."/>
            <person name="Valente V.L."/>
            <person name="Venter E."/>
            <person name="Venter J.C."/>
            <person name="Vicario S."/>
            <person name="Vieira F.G."/>
            <person name="Vilella A.J."/>
            <person name="Villasante A."/>
            <person name="Walenz B."/>
            <person name="Wang J."/>
            <person name="Wasserman M."/>
            <person name="Watts T."/>
            <person name="Wilson D."/>
            <person name="Wilson R.K."/>
            <person name="Wing R.A."/>
            <person name="Wolfner M.F."/>
            <person name="Wong A."/>
            <person name="Wong G.K."/>
            <person name="Wu C.I."/>
            <person name="Wu G."/>
            <person name="Yamamoto D."/>
            <person name="Yang H.P."/>
            <person name="Yang S.P."/>
            <person name="Yorke J.A."/>
            <person name="Yoshida K."/>
            <person name="Zdobnov E."/>
            <person name="Zhang P."/>
            <person name="Zhang Y."/>
            <person name="Zimin A.V."/>
            <person name="Baldwin J."/>
            <person name="Abdouelleil A."/>
            <person name="Abdulkadir J."/>
            <person name="Abebe A."/>
            <person name="Abera B."/>
            <person name="Abreu J."/>
            <person name="Acer S.C."/>
            <person name="Aftuck L."/>
            <person name="Alexander A."/>
            <person name="An P."/>
            <person name="Anderson E."/>
            <person name="Anderson S."/>
            <person name="Arachi H."/>
            <person name="Azer M."/>
            <person name="Bachantsang P."/>
            <person name="Barry A."/>
            <person name="Bayul T."/>
            <person name="Berlin A."/>
            <person name="Bessette D."/>
            <person name="Bloom T."/>
            <person name="Blye J."/>
            <person name="Boguslavskiy L."/>
            <person name="Bonnet C."/>
            <person name="Boukhgalter B."/>
            <person name="Bourzgui I."/>
            <person name="Brown A."/>
            <person name="Cahill P."/>
            <person name="Channer S."/>
            <person name="Cheshatsang Y."/>
            <person name="Chuda L."/>
            <person name="Citroen M."/>
            <person name="Collymore A."/>
            <person name="Cooke P."/>
            <person name="Costello M."/>
            <person name="D'Aco K."/>
            <person name="Daza R."/>
            <person name="De Haan G."/>
            <person name="DeGray S."/>
            <person name="DeMaso C."/>
            <person name="Dhargay N."/>
            <person name="Dooley K."/>
            <person name="Dooley E."/>
            <person name="Doricent M."/>
            <person name="Dorje P."/>
            <person name="Dorjee K."/>
            <person name="Dupes A."/>
            <person name="Elong R."/>
            <person name="Falk J."/>
            <person name="Farina A."/>
            <person name="Faro S."/>
            <person name="Ferguson D."/>
            <person name="Fisher S."/>
            <person name="Foley C.D."/>
            <person name="Franke A."/>
            <person name="Friedrich D."/>
            <person name="Gadbois L."/>
            <person name="Gearin G."/>
            <person name="Gearin C.R."/>
            <person name="Giannoukos G."/>
            <person name="Goode T."/>
            <person name="Graham J."/>
            <person name="Grandbois E."/>
            <person name="Grewal S."/>
            <person name="Gyaltsen K."/>
            <person name="Hafez N."/>
            <person name="Hagos B."/>
            <person name="Hall J."/>
            <person name="Henson C."/>
            <person name="Hollinger A."/>
            <person name="Honan T."/>
            <person name="Huard M.D."/>
            <person name="Hughes L."/>
            <person name="Hurhula B."/>
            <person name="Husby M.E."/>
            <person name="Kamat A."/>
            <person name="Kanga B."/>
            <person name="Kashin S."/>
            <person name="Khazanovich D."/>
            <person name="Kisner P."/>
            <person name="Lance K."/>
            <person name="Lara M."/>
            <person name="Lee W."/>
            <person name="Lennon N."/>
            <person name="Letendre F."/>
            <person name="LeVine R."/>
            <person name="Lipovsky A."/>
            <person name="Liu X."/>
            <person name="Liu J."/>
            <person name="Liu S."/>
            <person name="Lokyitsang T."/>
            <person name="Lokyitsang Y."/>
            <person name="Lubonja R."/>
            <person name="Lui A."/>
            <person name="MacDonald P."/>
            <person name="Magnisalis V."/>
            <person name="Maru K."/>
            <person name="Matthews C."/>
            <person name="McCusker W."/>
            <person name="McDonough S."/>
            <person name="Mehta T."/>
            <person name="Meldrim J."/>
            <person name="Meneus L."/>
            <person name="Mihai O."/>
            <person name="Mihalev A."/>
            <person name="Mihova T."/>
            <person name="Mittelman R."/>
            <person name="Mlenga V."/>
            <person name="Montmayeur A."/>
            <person name="Mulrain L."/>
            <person name="Navidi A."/>
            <person name="Naylor J."/>
            <person name="Negash T."/>
            <person name="Nguyen T."/>
            <person name="Nguyen N."/>
            <person name="Nicol R."/>
            <person name="Norbu C."/>
            <person name="Norbu N."/>
            <person name="Novod N."/>
            <person name="O'Neill B."/>
            <person name="Osman S."/>
            <person name="Markiewicz E."/>
            <person name="Oyono O.L."/>
            <person name="Patti C."/>
            <person name="Phunkhang P."/>
            <person name="Pierre F."/>
            <person name="Priest M."/>
            <person name="Raghuraman S."/>
            <person name="Rege F."/>
            <person name="Reyes R."/>
            <person name="Rise C."/>
            <person name="Rogov P."/>
            <person name="Ross K."/>
            <person name="Ryan E."/>
            <person name="Settipalli S."/>
            <person name="Shea T."/>
            <person name="Sherpa N."/>
            <person name="Shi L."/>
            <person name="Shih D."/>
            <person name="Sparrow T."/>
            <person name="Spaulding J."/>
            <person name="Stalker J."/>
            <person name="Stange-Thomann N."/>
            <person name="Stavropoulos S."/>
            <person name="Stone C."/>
            <person name="Strader C."/>
            <person name="Tesfaye S."/>
            <person name="Thomson T."/>
            <person name="Thoulutsang Y."/>
            <person name="Thoulutsang D."/>
            <person name="Topham K."/>
            <person name="Topping I."/>
            <person name="Tsamla T."/>
            <person name="Vassiliev H."/>
            <person name="Vo A."/>
            <person name="Wangchuk T."/>
            <person name="Wangdi T."/>
            <person name="Weiand M."/>
            <person name="Wilkinson J."/>
            <person name="Wilson A."/>
            <person name="Yadav S."/>
            <person name="Young G."/>
            <person name="Yu Q."/>
            <person name="Zembek L."/>
            <person name="Zhong D."/>
            <person name="Zimmer A."/>
            <person name="Zwirko Z."/>
            <person name="Jaffe D.B."/>
            <person name="Alvarez P."/>
            <person name="Brockman W."/>
            <person name="Butler J."/>
            <person name="Chin C."/>
            <person name="Gnerre S."/>
            <person name="Grabherr M."/>
            <person name="Kleber M."/>
            <person name="Mauceli E."/>
            <person name="MacCallum I."/>
        </authorList>
    </citation>
    <scope>NUCLEOTIDE SEQUENCE [LARGE SCALE GENOMIC DNA]</scope>
    <source>
        <strain evidence="21">Tai18E2</strain>
        <strain evidence="23">Tai18E2 / Tucson 14021-0261.01</strain>
    </source>
</reference>
<feature type="domain" description="Cadherin" evidence="19">
    <location>
        <begin position="878"/>
        <end position="980"/>
    </location>
</feature>
<dbReference type="EMBL" id="CM000159">
    <property type="protein sequence ID" value="KRK02311.1"/>
    <property type="molecule type" value="Genomic_DNA"/>
</dbReference>
<dbReference type="GO" id="GO:0007163">
    <property type="term" value="P:establishment or maintenance of cell polarity"/>
    <property type="evidence" value="ECO:0007669"/>
    <property type="project" value="UniProtKB-ARBA"/>
</dbReference>
<dbReference type="InterPro" id="IPR002126">
    <property type="entry name" value="Cadherin-like_dom"/>
</dbReference>
<sequence length="4699" mass="524173">MFTMKIKKYVTPVKKKAFTTFQWISLLCSLWLIPSVQSKADEKHTATLEYRLENQLQDLYRFSHSVYNVTIPENSLGKTYAKGVLHERLAGLRVGLNAEVKYRIISGDKEKLFKAEEKLVGDFAFLAIRTRTNNVVLNREKTEEYLIRVKALVHLHDRNISSYETEANIHIKVLDRNDLSPLFYPTQYTVVIPEDTPKYQSILKVTADDADLGINGDIYYSLLMDSEYFAIHPTTGEITLLQQLQYAENSHFELTVVAYDRGSWVNQQNHQASKAKVSISVKQVNFFAPEIFTKTFSSVTPTSNPLIYGIVRVNDKDTGINGHIGRLEIVDGNPDGTFLLKAAETKDEYYIELNQFAHLSQQHFIYNLTLRAEDLGTPRRFAYKSVPIQIKPESKNIPIFTQEIYEVSIPETAPYNMPVIRLKVSDPDLGKNALVYLEIVGGNEGDEFRINPDSGMLYTAKQLDAEKKSSYTLTVSAIDQANVGSRKQSSAKVKISVQDMNDNDPIFENLNKVISINENNLAGSFVVKLTAKDRDSGENSYISYSIANLNAVPFEIDHFSGIVKTTSLLDFETMKRNYELIVRASDWGLPYRRQTEIKLSIVVKDINDNRPQFERVNCYGKVTKSAPMGTEVFVTSAIDFDAGDIISYRLSDGNEDGCFNLDPTSGSLSISCDLKKTSLTNRVLKVSATDGTHFSDDLIINVHLMPEDLGGDSSILHGYGSFECRETGVARRLAETLSLSEKNNVKSVSPSVFSDLSLTPSRYGQNVHRPEFVNFPQELSINESVQLGETVAWIEAKDRDLGYNGKLVFAILDGDYDSVFRIDPDRGELQIIGYLDRERQNEYVLNITVYDLGSPTKSTSKMLPITILDVNDNRPVIQKTLATFRLTESARIGTVVHCLHATDADSGINAQVTYALSVECSDFTVNATTGCIRLNKPLDREKQDIYALHITAKDGGNPVLSSEALVYVLVDDVNDNAPVFGVQEYIFKVREDLPRGTVLAVIEAVDEDIGPNAEIQFSLKEETQDKELFRIDKHTGAIRTQGYLDYENKQVHNLIVSAIDGGDPSLTSDMSIVIMIIDVNENRFAPEFDDFVYEGKIKENKPKGTFVMNVTARDMDTVDLNSKITYSITGGDGLGIFAVNDQGSITSLSQLDAETKNFYWLTLCAQDCAIVPLSNCAEVYIQVENENDNIPLTDKPVYYVNVTEASVENVEIITLKAYDPDIDPTKTITYNIISGNLVGYFEIDSKTGLIKTTERKLDRENQAEHILEVAISDNGSPVLSSTSRIVVSVLDINDNGPEFDQRVYKVQVPSSAAVNQSIYQVHAIDSDSGENGRITYSIKSGKGKNKFRIDSQRGHIHIAKPLDSDNEFEIHIKAEDNGIPKKSQTARVNIVVVPVNPDSQNAPLIVRKTSENVVDLTENDKPGFLVTQILAVDDDNDQLWYNISNGNEDNTFYIGQDNGNILLSKYLDYETKQSYNLTISVTDGTFTTFTNLLVQVIDINDNPPQFAKDVYHVNISENIEEESVIMQLHATDRDEDKKLFYHLHATQDPSSLALFRIDSISGNVIVTQRLDFEKTAQHILIVFVKDQGAPGKRNYAKIIVNVHDHNDHHPEFTAKIIQSKVPESAAIGSKLAEVRAIDRDSGHNAEIQYSIITGNVGSVFEIDPTFGVITLAGNLNINKIQEYMLQVKAVDLGNPPLSSQIPVHIIVTMSENDPPRFSTNNIAIEIFENLPIGTFVTQVTARSSSSIFFNIISGNIHESFRINPSTGVIVINGNIDYESIKVFNLTVKGTNMAAESSCQNIIIHILDANDNIPYFVQNEYVGELSESAAIGSYVLKVYDSSKDHLTLQVKDADVGVNGMVEYHIIDDLANKFFKVDSTTGAIELLRQLDYETNAGYTFDVTVSDMGKPKLHSTTTAHVTIRVINVNDCPPVFNERELNVTLFLPTFENVFVRQVSAKDADNDTLRFDIVDGNANECFQIEKYTGIITTRNFELLNNENNRDYTLHVRASDGIFSAILIVKIKVLSAIDLNFSFQRESYRFSAYENNTKVATIGLVNVVGNSLNENVEYRILNPTQLFDIGISSGALKTTGVIFDREVKDLYTLFVEAKSELYDGMNSNVRRAVTFIDISVLDVNDNCPLFVNMPYYATVSIDDPKGTIIMQVKAVDLDSAENGEVRYELKKGNGELFKLDRKTGELSIKQHVEGHNRNYELTVAAYDGAITPCSSDAPLQVKVIDRSMPVFEKQFYTVNVKEDVEMYSALSVSIEAESPLGRSLIYTISSDSQSFEIDYNTGSIFVVNELDYEKISSHDVSIRATDSLSGVYAEVVLSVSILDVNDCYPEIESDMYNITIPENSSFGTQILKINATDKDSGANAKLSYYIESINGQNNSELFYIDVTDGNLYLKTPLDYEQIKYHHVVVNVKDHGSPSLSSRSNVFITVKDLNDNTPCFVEPSYFTKLSVAAVRGQFVALPKAYDKDISDTDSLEYKIVYGNELQTYSIDKLTGVISLQNMLNFTDKSSTVLNISVSDGVHTTYARLKISLMPENVYSPQFDQSTYEAQVPENLLHGHNIITVKASDGDFGTYASLYYEIVSEEMKKIFLIDQSTGVITSKVTFDREKKDEYVVLLKVSDGGGKFGFASLKVIVVDVNDNVPYFLLKEYKMVVSTTTEANRTILTVKAKDDDIGDNGSVYYQIVQKSIDEAVKEVIEINEKTGDIAFKRNAESYGVNSYQFFVRASDRGEPQFHSEVPVSIEIIETDASTPLIEKSLVILKIIESTPPGTVLTKLHMIGNYTFKFSIAADQDHFMISDSGELILQQTLDREQQESHTLIVVAETSTVPVFFAYADVLIDVRDENDNYPKFDNTFYSASVAENSEKVISLVKVSATDADTGPNGDIRYYLESDTENIQNIFDIDIYTGWITLLTSLDREVQSEYNFKVIAADNGHPKHDAKVPVTIKIVDYNDNAPVFKLPIERLAVFENALPGTVLINLLLIDPDIEKQEMDFFIASGDKQAQFQIGKSGELFIAKPLDREQIMFYNLSIIATDGKFTAKANVEIDVNDINDNTPYCLKPRYHISTNESISIGTTLVEIKAVDFDFQSKLRFYLSGKGADDFTIGKESGILKVASALDRETTPKYKLVAHVQDGKDFTQECFSEIIITVNDINDNTPIFSMAQYRVSVPEDAQLNTLITKVHAMDKDFGLNRQIKYSLMGENHDYFKISKSTGIIRLDKSLDRETISLFNLTVKAEDCGVPKLHSIATVAVNILDVNDNPPEFSMRQYSCKILENATHGTEVCKVYATSIDIGVNADIHYFIMSGNEQGKFKMDSTTGDLVLNATLDYEMSKFYFLTIQAIDGGSPPLSNNAYVNISILDINDNSPKFLQNLYRINVNEDIFVGSKILDIKATDEDSDVNGLVTYNIEKGDNIGQFSIEPKNGTISVSRPLDRETISHYTLEIQACDQGNPQRCNSVPININILDTNDNAPIFSSANYSVVLQENRRLGYIFLTFKISDADESPNTTPYTFDIRSGNEGGLFRLEQDGSLSTASRFNHNLQDEFVIQVRVFDNGTPPLYSDAWVVVKIIEESQYPPIVTPLEVTINSFEDDFSGAFIGKVHASDQDKYDELNFSLVSGPEDMYQNSKLFNISNNTGKIYAISNLDIGLYKLNVSVSDGKFHVFSVVRINVELVTNDMLKESVVIRFSRISASEFLLSHRKTFMRSIRNIMRCRQKDVILITLQSEHQKASKHSVGNRRARSIGSDLNVVFAVRKQQIIPDSDEFFTSDEIRQTLVDKKNEIENETNLVVEDVLPSTCQSNKNECVHGECKQVLQILKNNVTTTFTDVISFAAPSYVQVNTCVCRPGFDGKHCKETVNACSTDPCSPQRICMPSGSTLGYQCVCPKGFSGTYCERKSSKCSNESCDVGLFTAVSFGGKSYAHYKINKVKAKFTLENEFSYSLQIRTVQQTGTLLYASGKVDYNILEIINGAVQYRFDLGSGEGVISVSSINISDGEWHQISLERSLNSAKVMVDNKHVSHGSAPGVNGILNIQSNDIFVGAEVRPHPSIIGYEDIQRGFIGCMANIKIAKESLPLYISGGSTIAALKRFTNVEFKCDPSNVLVRLGICGSQPCANSGICKELDTDVFECACQPRYSGKHCEIDLDPCSSGPCLFGGRCDYHGPNNYSCTCPIHLSGKRCEYGKFCTPNPCKNGGICEEGDGISHCMCRGYTGPTCEIDVDECENQPCGNGATCINEPGSFRCICPSYLTGASCGDPLYSNSISTKLKNFSIEHISGIISGVAVVLVIISCVLCCVVLRRSSSSKRRNRLEKDKNKPSYKEANLNSLVDKDNYCKPNVKLSNLEVNQRPISYTAAPNDNLFLSNRNFVNNLDILRSYGSAGDELENVPFEYQKVNRNKQHVNINSCHSTDADNAYKQEWCEQMHLRTFSENKLNNELKRDFGPSVSRYSTGKLIQVEMPNVCHSSSANFVDYSALANGQYHWDCSDWVRKSHNPLPDITEVPGAEIADSSSLHSNDSNESKSKKAFFVHREDGDVDPTRDIAALNEDIGSEYLDSEAESCLEPFMLPRSSNQPLSRLSSFNKIENEDYKSNTVPLPSKVSHSCKVYLRHPDSYLPTMHFPSETDGESSMTEGPISRKEMKTRRTISENSEEAYLFPCAVGEIGSNSNISVRLCEIEDSELEEFLPQQQTNN</sequence>
<dbReference type="FunFam" id="2.60.40.60:FF:000090">
    <property type="entry name" value="FAT atypical cadherin 3"/>
    <property type="match status" value="1"/>
</dbReference>
<keyword evidence="23" id="KW-1185">Reference proteome</keyword>
<feature type="domain" description="Cadherin" evidence="19">
    <location>
        <begin position="3589"/>
        <end position="3696"/>
    </location>
</feature>
<keyword evidence="7 13" id="KW-0106">Calcium</keyword>
<feature type="region of interest" description="Disordered" evidence="15">
    <location>
        <begin position="4625"/>
        <end position="4652"/>
    </location>
</feature>
<dbReference type="GO" id="GO:0001736">
    <property type="term" value="P:establishment of planar polarity"/>
    <property type="evidence" value="ECO:0007669"/>
    <property type="project" value="UniProtKB-ARBA"/>
</dbReference>
<feature type="domain" description="Cadherin" evidence="19">
    <location>
        <begin position="2655"/>
        <end position="2763"/>
    </location>
</feature>
<keyword evidence="2" id="KW-1003">Cell membrane</keyword>
<feature type="domain" description="EGF-like" evidence="18">
    <location>
        <begin position="4190"/>
        <end position="4225"/>
    </location>
</feature>
<dbReference type="PROSITE" id="PS50026">
    <property type="entry name" value="EGF_3"/>
    <property type="match status" value="5"/>
</dbReference>
<evidence type="ECO:0000256" key="5">
    <source>
        <dbReference type="ARBA" id="ARBA00022729"/>
    </source>
</evidence>
<dbReference type="InterPro" id="IPR000742">
    <property type="entry name" value="EGF"/>
</dbReference>
<feature type="domain" description="Cadherin" evidence="19">
    <location>
        <begin position="2342"/>
        <end position="2449"/>
    </location>
</feature>
<evidence type="ECO:0000256" key="10">
    <source>
        <dbReference type="ARBA" id="ARBA00023136"/>
    </source>
</evidence>
<dbReference type="GO" id="GO:0007010">
    <property type="term" value="P:cytoskeleton organization"/>
    <property type="evidence" value="ECO:0007669"/>
    <property type="project" value="UniProtKB-ARBA"/>
</dbReference>
<dbReference type="Gene3D" id="2.10.25.10">
    <property type="entry name" value="Laminin"/>
    <property type="match status" value="5"/>
</dbReference>
<feature type="domain" description="Cadherin" evidence="19">
    <location>
        <begin position="184"/>
        <end position="291"/>
    </location>
</feature>
<feature type="domain" description="Cadherin" evidence="19">
    <location>
        <begin position="1089"/>
        <end position="1198"/>
    </location>
</feature>
<dbReference type="FunFam" id="2.60.40.60:FF:000332">
    <property type="entry name" value="Fat-like cadherin-related tumor suppressor homolog"/>
    <property type="match status" value="1"/>
</dbReference>
<feature type="disulfide bond" evidence="14">
    <location>
        <begin position="4253"/>
        <end position="4262"/>
    </location>
</feature>
<keyword evidence="6" id="KW-0677">Repeat</keyword>
<dbReference type="FunFam" id="2.60.40.60:FF:000075">
    <property type="entry name" value="FAT atypical cadherin 1"/>
    <property type="match status" value="1"/>
</dbReference>
<evidence type="ECO:0000256" key="4">
    <source>
        <dbReference type="ARBA" id="ARBA00022692"/>
    </source>
</evidence>
<dbReference type="InterPro" id="IPR001791">
    <property type="entry name" value="Laminin_G"/>
</dbReference>
<dbReference type="FunFam" id="2.60.40.60:FF:000013">
    <property type="entry name" value="Cadherin EGF LAG seven-pass G-type receptor"/>
    <property type="match status" value="3"/>
</dbReference>
<comment type="caution">
    <text evidence="14">Lacks conserved residue(s) required for the propagation of feature annotation.</text>
</comment>
<dbReference type="GO" id="GO:0007156">
    <property type="term" value="P:homophilic cell adhesion via plasma membrane adhesion molecules"/>
    <property type="evidence" value="ECO:0007669"/>
    <property type="project" value="InterPro"/>
</dbReference>
<dbReference type="GO" id="GO:0005886">
    <property type="term" value="C:plasma membrane"/>
    <property type="evidence" value="ECO:0007669"/>
    <property type="project" value="UniProtKB-SubCell"/>
</dbReference>
<dbReference type="FunFam" id="2.60.40.60:FF:000039">
    <property type="entry name" value="FAT atypical cadherin 3"/>
    <property type="match status" value="1"/>
</dbReference>
<dbReference type="FunFam" id="2.10.25.10:FF:000790">
    <property type="entry name" value="Fat-like cadherin-related tumor suppressor homolog"/>
    <property type="match status" value="1"/>
</dbReference>
<dbReference type="Pfam" id="PF02210">
    <property type="entry name" value="Laminin_G_2"/>
    <property type="match status" value="1"/>
</dbReference>
<dbReference type="PANTHER" id="PTHR24026:SF125">
    <property type="entry name" value="FAT-LIKE CADHERIN-RELATED TUMOR SUPPRESSOR HOMOLOG"/>
    <property type="match status" value="1"/>
</dbReference>
<keyword evidence="12" id="KW-0325">Glycoprotein</keyword>
<feature type="disulfide bond" evidence="14">
    <location>
        <begin position="4179"/>
        <end position="4188"/>
    </location>
</feature>
<dbReference type="InterPro" id="IPR015919">
    <property type="entry name" value="Cadherin-like_sf"/>
</dbReference>
<evidence type="ECO:0000313" key="21">
    <source>
        <dbReference type="EMBL" id="KRK02313.1"/>
    </source>
</evidence>
<dbReference type="PROSITE" id="PS00010">
    <property type="entry name" value="ASX_HYDROXYL"/>
    <property type="match status" value="1"/>
</dbReference>
<evidence type="ECO:0000259" key="19">
    <source>
        <dbReference type="PROSITE" id="PS50268"/>
    </source>
</evidence>
<feature type="domain" description="Cadherin" evidence="19">
    <location>
        <begin position="622"/>
        <end position="716"/>
    </location>
</feature>
<dbReference type="PROSITE" id="PS01187">
    <property type="entry name" value="EGF_CA"/>
    <property type="match status" value="1"/>
</dbReference>
<feature type="domain" description="EGF-like" evidence="18">
    <location>
        <begin position="4113"/>
        <end position="4150"/>
    </location>
</feature>
<feature type="domain" description="Laminin G" evidence="17">
    <location>
        <begin position="3921"/>
        <end position="4105"/>
    </location>
</feature>